<keyword evidence="2" id="KW-1185">Reference proteome</keyword>
<organism evidence="1 2">
    <name type="scientific">Haematococcus lacustris</name>
    <name type="common">Green alga</name>
    <name type="synonym">Haematococcus pluvialis</name>
    <dbReference type="NCBI Taxonomy" id="44745"/>
    <lineage>
        <taxon>Eukaryota</taxon>
        <taxon>Viridiplantae</taxon>
        <taxon>Chlorophyta</taxon>
        <taxon>core chlorophytes</taxon>
        <taxon>Chlorophyceae</taxon>
        <taxon>CS clade</taxon>
        <taxon>Chlamydomonadales</taxon>
        <taxon>Haematococcaceae</taxon>
        <taxon>Haematococcus</taxon>
    </lineage>
</organism>
<gene>
    <name evidence="1" type="ORF">HaLaN_01421</name>
</gene>
<reference evidence="1 2" key="1">
    <citation type="submission" date="2020-02" db="EMBL/GenBank/DDBJ databases">
        <title>Draft genome sequence of Haematococcus lacustris strain NIES-144.</title>
        <authorList>
            <person name="Morimoto D."/>
            <person name="Nakagawa S."/>
            <person name="Yoshida T."/>
            <person name="Sawayama S."/>
        </authorList>
    </citation>
    <scope>NUCLEOTIDE SEQUENCE [LARGE SCALE GENOMIC DNA]</scope>
    <source>
        <strain evidence="1 2">NIES-144</strain>
    </source>
</reference>
<dbReference type="EMBL" id="BLLF01000054">
    <property type="protein sequence ID" value="GFH06740.1"/>
    <property type="molecule type" value="Genomic_DNA"/>
</dbReference>
<proteinExistence type="predicted"/>
<accession>A0A699Y988</accession>
<evidence type="ECO:0000313" key="2">
    <source>
        <dbReference type="Proteomes" id="UP000485058"/>
    </source>
</evidence>
<comment type="caution">
    <text evidence="1">The sequence shown here is derived from an EMBL/GenBank/DDBJ whole genome shotgun (WGS) entry which is preliminary data.</text>
</comment>
<sequence>MPGAGATGSAGVGFAVCWAIVHTGLGLAAEPWAAPHLVWLHPALYAVRGAVLLAGARGLLPVPAVVANALAKWLDVVGEPMAAAVQQDHHAAGHTKLVAIASASQGQTAQPVRMHPAVMQWYTHATMPTALGIHHDRATCVMQCDIGSGCAQAPLPTSTLSPAWPGWAEALCNQVHHRAGATLIWQAGWS</sequence>
<protein>
    <submittedName>
        <fullName evidence="1">Uncharacterized protein</fullName>
    </submittedName>
</protein>
<dbReference type="AlphaFoldDB" id="A0A699Y988"/>
<evidence type="ECO:0000313" key="1">
    <source>
        <dbReference type="EMBL" id="GFH06740.1"/>
    </source>
</evidence>
<name>A0A699Y988_HAELA</name>
<dbReference type="Proteomes" id="UP000485058">
    <property type="component" value="Unassembled WGS sequence"/>
</dbReference>